<dbReference type="EMBL" id="AP022612">
    <property type="protein sequence ID" value="BBZ32035.1"/>
    <property type="molecule type" value="Genomic_DNA"/>
</dbReference>
<dbReference type="Gene3D" id="3.30.420.40">
    <property type="match status" value="2"/>
</dbReference>
<dbReference type="Pfam" id="PF00370">
    <property type="entry name" value="FGGY_N"/>
    <property type="match status" value="1"/>
</dbReference>
<evidence type="ECO:0000256" key="5">
    <source>
        <dbReference type="ARBA" id="ARBA00022840"/>
    </source>
</evidence>
<reference evidence="8" key="1">
    <citation type="journal article" date="2019" name="Emerg. Microbes Infect.">
        <title>Comprehensive subspecies identification of 175 nontuberculous mycobacteria species based on 7547 genomic profiles.</title>
        <authorList>
            <person name="Matsumoto Y."/>
            <person name="Kinjo T."/>
            <person name="Motooka D."/>
            <person name="Nabeya D."/>
            <person name="Jung N."/>
            <person name="Uechi K."/>
            <person name="Horii T."/>
            <person name="Iida T."/>
            <person name="Fujita J."/>
            <person name="Nakamura S."/>
        </authorList>
    </citation>
    <scope>NUCLEOTIDE SEQUENCE [LARGE SCALE GENOMIC DNA]</scope>
    <source>
        <strain evidence="8">JCM 13671</strain>
    </source>
</reference>
<evidence type="ECO:0000256" key="4">
    <source>
        <dbReference type="ARBA" id="ARBA00022777"/>
    </source>
</evidence>
<organism evidence="8 9">
    <name type="scientific">Mycolicibacterium confluentis</name>
    <dbReference type="NCBI Taxonomy" id="28047"/>
    <lineage>
        <taxon>Bacteria</taxon>
        <taxon>Bacillati</taxon>
        <taxon>Actinomycetota</taxon>
        <taxon>Actinomycetes</taxon>
        <taxon>Mycobacteriales</taxon>
        <taxon>Mycobacteriaceae</taxon>
        <taxon>Mycolicibacterium</taxon>
    </lineage>
</organism>
<keyword evidence="3" id="KW-0547">Nucleotide-binding</keyword>
<dbReference type="PIRSF" id="PIRSF000538">
    <property type="entry name" value="GlpK"/>
    <property type="match status" value="1"/>
</dbReference>
<dbReference type="PROSITE" id="PS00445">
    <property type="entry name" value="FGGY_KINASES_2"/>
    <property type="match status" value="1"/>
</dbReference>
<dbReference type="InterPro" id="IPR043129">
    <property type="entry name" value="ATPase_NBD"/>
</dbReference>
<keyword evidence="9" id="KW-1185">Reference proteome</keyword>
<comment type="similarity">
    <text evidence="1 7">Belongs to the FGGY kinase family.</text>
</comment>
<keyword evidence="5" id="KW-0067">ATP-binding</keyword>
<dbReference type="RefSeq" id="WP_085154982.1">
    <property type="nucleotide sequence ID" value="NZ_AP022612.1"/>
</dbReference>
<keyword evidence="2 7" id="KW-0808">Transferase</keyword>
<keyword evidence="4 7" id="KW-0418">Kinase</keyword>
<protein>
    <recommendedName>
        <fullName evidence="6">ATP:glycerol 3-phosphotransferase</fullName>
    </recommendedName>
</protein>
<dbReference type="GO" id="GO:0019563">
    <property type="term" value="P:glycerol catabolic process"/>
    <property type="evidence" value="ECO:0007669"/>
    <property type="project" value="TreeGrafter"/>
</dbReference>
<reference evidence="8" key="2">
    <citation type="submission" date="2020-02" db="EMBL/GenBank/DDBJ databases">
        <authorList>
            <person name="Matsumoto Y."/>
            <person name="Motooka D."/>
            <person name="Nakamura S."/>
        </authorList>
    </citation>
    <scope>NUCLEOTIDE SEQUENCE</scope>
    <source>
        <strain evidence="8">JCM 13671</strain>
    </source>
</reference>
<evidence type="ECO:0000313" key="8">
    <source>
        <dbReference type="EMBL" id="BBZ32035.1"/>
    </source>
</evidence>
<proteinExistence type="inferred from homology"/>
<dbReference type="GO" id="GO:0005829">
    <property type="term" value="C:cytosol"/>
    <property type="evidence" value="ECO:0007669"/>
    <property type="project" value="TreeGrafter"/>
</dbReference>
<dbReference type="AlphaFoldDB" id="A0A7I7XS37"/>
<dbReference type="PANTHER" id="PTHR10196:SF69">
    <property type="entry name" value="GLYCEROL KINASE"/>
    <property type="match status" value="1"/>
</dbReference>
<evidence type="ECO:0000256" key="2">
    <source>
        <dbReference type="ARBA" id="ARBA00022679"/>
    </source>
</evidence>
<dbReference type="InterPro" id="IPR018485">
    <property type="entry name" value="FGGY_C"/>
</dbReference>
<dbReference type="GO" id="GO:0005524">
    <property type="term" value="F:ATP binding"/>
    <property type="evidence" value="ECO:0007669"/>
    <property type="project" value="UniProtKB-KW"/>
</dbReference>
<dbReference type="Proteomes" id="UP000466931">
    <property type="component" value="Chromosome"/>
</dbReference>
<dbReference type="InterPro" id="IPR018483">
    <property type="entry name" value="Carb_kinase_FGGY_CS"/>
</dbReference>
<sequence length="520" mass="54749">MTTPLVPRRSAVRVWAGVDQGTTSTRTNLYDDDGRCVATASRPSVTTHPNPGWDEQDGNALVTAIEETVREAVASVPGAELAGIGLANQGESIIAFNRRTGEPLSKAILWSDRRAGTVVDRIAATPAAAGIEEITGLRLDPYYSAARIAWMLLNLPEVAAAAADGTLAISTLDAFYIHRLAHGAYVTDPSTGSRTQLMSLDDLQFDAQVAAAFGIDVELLPRMVDTVFTEPLPTTLGAPLYASAADQLAALAALGAISPGDTKMTYGTGCFIDTNVGPAPRRPGHGLMSTYGWTVPGEPKAWAIEGGVFSAATAVDWLVRLGLADSASHVAELAASSEAATDSGLRMQHPLFLPSFTGVGAPWWRADAAGVLNGLRASTDRFDIAYAVLDGIAHRVADVIDAVDAELGAPAALRADGGLSRNRVLMQRQADLCGRPVAIADHHDNTAAGAAGLAAIGAGELDLAGLAARVKFTHTVEPTLPESQRALERERWREFVESTTSLEPSALIDAAHRRIDERKQ</sequence>
<dbReference type="GO" id="GO:0004370">
    <property type="term" value="F:glycerol kinase activity"/>
    <property type="evidence" value="ECO:0007669"/>
    <property type="project" value="TreeGrafter"/>
</dbReference>
<evidence type="ECO:0000256" key="3">
    <source>
        <dbReference type="ARBA" id="ARBA00022741"/>
    </source>
</evidence>
<evidence type="ECO:0000256" key="7">
    <source>
        <dbReference type="RuleBase" id="RU003733"/>
    </source>
</evidence>
<evidence type="ECO:0000256" key="1">
    <source>
        <dbReference type="ARBA" id="ARBA00009156"/>
    </source>
</evidence>
<gene>
    <name evidence="8" type="primary">glpK_1</name>
    <name evidence="8" type="ORF">MCNF_06400</name>
</gene>
<dbReference type="SUPFAM" id="SSF53067">
    <property type="entry name" value="Actin-like ATPase domain"/>
    <property type="match status" value="2"/>
</dbReference>
<evidence type="ECO:0000313" key="9">
    <source>
        <dbReference type="Proteomes" id="UP000466931"/>
    </source>
</evidence>
<name>A0A7I7XS37_9MYCO</name>
<dbReference type="InterPro" id="IPR000577">
    <property type="entry name" value="Carb_kinase_FGGY"/>
</dbReference>
<dbReference type="OrthoDB" id="9805576at2"/>
<dbReference type="PANTHER" id="PTHR10196">
    <property type="entry name" value="SUGAR KINASE"/>
    <property type="match status" value="1"/>
</dbReference>
<accession>A0A7I7XS37</accession>
<evidence type="ECO:0000256" key="6">
    <source>
        <dbReference type="ARBA" id="ARBA00043149"/>
    </source>
</evidence>
<dbReference type="InterPro" id="IPR018484">
    <property type="entry name" value="FGGY_N"/>
</dbReference>
<dbReference type="Pfam" id="PF02782">
    <property type="entry name" value="FGGY_C"/>
    <property type="match status" value="1"/>
</dbReference>